<dbReference type="Proteomes" id="UP000799424">
    <property type="component" value="Unassembled WGS sequence"/>
</dbReference>
<dbReference type="PANTHER" id="PTHR15665:SF1">
    <property type="entry name" value="PROTEIN ASTEROID HOMOLOG 1"/>
    <property type="match status" value="1"/>
</dbReference>
<reference evidence="4" key="1">
    <citation type="journal article" date="2020" name="Stud. Mycol.">
        <title>101 Dothideomycetes genomes: a test case for predicting lifestyles and emergence of pathogens.</title>
        <authorList>
            <person name="Haridas S."/>
            <person name="Albert R."/>
            <person name="Binder M."/>
            <person name="Bloem J."/>
            <person name="Labutti K."/>
            <person name="Salamov A."/>
            <person name="Andreopoulos B."/>
            <person name="Baker S."/>
            <person name="Barry K."/>
            <person name="Bills G."/>
            <person name="Bluhm B."/>
            <person name="Cannon C."/>
            <person name="Castanera R."/>
            <person name="Culley D."/>
            <person name="Daum C."/>
            <person name="Ezra D."/>
            <person name="Gonzalez J."/>
            <person name="Henrissat B."/>
            <person name="Kuo A."/>
            <person name="Liang C."/>
            <person name="Lipzen A."/>
            <person name="Lutzoni F."/>
            <person name="Magnuson J."/>
            <person name="Mondo S."/>
            <person name="Nolan M."/>
            <person name="Ohm R."/>
            <person name="Pangilinan J."/>
            <person name="Park H.-J."/>
            <person name="Ramirez L."/>
            <person name="Alfaro M."/>
            <person name="Sun H."/>
            <person name="Tritt A."/>
            <person name="Yoshinaga Y."/>
            <person name="Zwiers L.-H."/>
            <person name="Turgeon B."/>
            <person name="Goodwin S."/>
            <person name="Spatafora J."/>
            <person name="Crous P."/>
            <person name="Grigoriev I."/>
        </authorList>
    </citation>
    <scope>NUCLEOTIDE SEQUENCE</scope>
    <source>
        <strain evidence="4">CBS 113818</strain>
    </source>
</reference>
<feature type="domain" description="Asteroid" evidence="3">
    <location>
        <begin position="127"/>
        <end position="351"/>
    </location>
</feature>
<organism evidence="4 5">
    <name type="scientific">Ophiobolus disseminans</name>
    <dbReference type="NCBI Taxonomy" id="1469910"/>
    <lineage>
        <taxon>Eukaryota</taxon>
        <taxon>Fungi</taxon>
        <taxon>Dikarya</taxon>
        <taxon>Ascomycota</taxon>
        <taxon>Pezizomycotina</taxon>
        <taxon>Dothideomycetes</taxon>
        <taxon>Pleosporomycetidae</taxon>
        <taxon>Pleosporales</taxon>
        <taxon>Pleosporineae</taxon>
        <taxon>Phaeosphaeriaceae</taxon>
        <taxon>Ophiobolus</taxon>
    </lineage>
</organism>
<dbReference type="OrthoDB" id="5297549at2759"/>
<feature type="region of interest" description="Disordered" evidence="2">
    <location>
        <begin position="513"/>
        <end position="556"/>
    </location>
</feature>
<sequence length="556" mass="61895">MGIKGLARRLEPYSTRYSPEELDGYTAIIDGPGLAYEAHKFALGTTANQLRIPSYHDINNAALSWLNALEDQGIKVSTILFDGALPESKQAERLSRTEQNNRRVQQLRASYATTACPIPTYLGSASYAFLAPSLREALADSPFASRTRIVPGEADDSCALFAKDVPRSIIFTSDTDLLLFDYPPETLIVLFQDDELPTGLKAHSPYEITKKLQLKSLVPFAYAIQERSSEVQDDLVSDARNMNMDSESFMDFSRRYVAAVVAPIYLGQYSGLDTPLQALDVRIFEFIHRALIKAPTLSVYLPLLVEDPNQASAWNIARDVRILSYSLLTPPASTVQEYRRKAQGISPQEISTYSANSIQVPVKELELRIGALMKWAESRNMSQPLLWSLIALSMILAELNTPPSVPLMIRVLNGEFDNSWAFVQLTARLHAAIYSLRMLKQTIDVWLAINSDTTSTLHGSISGLQKHMAAFPSIADPFIVPGQSKRVLMTTEALRELVEEIYMSVGVEVPTEQVSNKKKKRQAREAERKKKKTDQRLQGTSKGTNTFDLLNDAALG</sequence>
<evidence type="ECO:0000259" key="3">
    <source>
        <dbReference type="Pfam" id="PF12813"/>
    </source>
</evidence>
<dbReference type="PANTHER" id="PTHR15665">
    <property type="entry name" value="ASTEROID PROTEIN"/>
    <property type="match status" value="1"/>
</dbReference>
<evidence type="ECO:0000256" key="2">
    <source>
        <dbReference type="SAM" id="MobiDB-lite"/>
    </source>
</evidence>
<evidence type="ECO:0000313" key="5">
    <source>
        <dbReference type="Proteomes" id="UP000799424"/>
    </source>
</evidence>
<dbReference type="InterPro" id="IPR039436">
    <property type="entry name" value="Asteroid_dom"/>
</dbReference>
<proteinExistence type="inferred from homology"/>
<dbReference type="AlphaFoldDB" id="A0A6A7A7X6"/>
<dbReference type="Pfam" id="PF12813">
    <property type="entry name" value="XPG_I_2"/>
    <property type="match status" value="1"/>
</dbReference>
<comment type="similarity">
    <text evidence="1">Belongs to the asteroid family.</text>
</comment>
<dbReference type="InterPro" id="IPR026832">
    <property type="entry name" value="Asteroid"/>
</dbReference>
<dbReference type="SUPFAM" id="SSF88723">
    <property type="entry name" value="PIN domain-like"/>
    <property type="match status" value="1"/>
</dbReference>
<evidence type="ECO:0000256" key="1">
    <source>
        <dbReference type="ARBA" id="ARBA00007398"/>
    </source>
</evidence>
<feature type="compositionally biased region" description="Polar residues" evidence="2">
    <location>
        <begin position="536"/>
        <end position="548"/>
    </location>
</feature>
<protein>
    <recommendedName>
        <fullName evidence="3">Asteroid domain-containing protein</fullName>
    </recommendedName>
</protein>
<keyword evidence="5" id="KW-1185">Reference proteome</keyword>
<dbReference type="Gene3D" id="3.40.50.1010">
    <property type="entry name" value="5'-nuclease"/>
    <property type="match status" value="1"/>
</dbReference>
<name>A0A6A7A7X6_9PLEO</name>
<gene>
    <name evidence="4" type="ORF">CC86DRAFT_444823</name>
</gene>
<dbReference type="EMBL" id="MU006222">
    <property type="protein sequence ID" value="KAF2828705.1"/>
    <property type="molecule type" value="Genomic_DNA"/>
</dbReference>
<accession>A0A6A7A7X6</accession>
<dbReference type="InterPro" id="IPR029060">
    <property type="entry name" value="PIN-like_dom_sf"/>
</dbReference>
<evidence type="ECO:0000313" key="4">
    <source>
        <dbReference type="EMBL" id="KAF2828705.1"/>
    </source>
</evidence>